<proteinExistence type="predicted"/>
<sequence length="134" mass="15815">MTAKCKTCGEVKSKHPIFSKDWREQICKKFISEDVKRCKEHKSLLPCVWCRIDKEKKEMTAKCKTCGHDEILHGFTKGNCYYCSCEKFINADDVREFIKKLKEEIFELEKSNYPFNELTIRSFIDKLSGEELTQ</sequence>
<reference evidence="1" key="1">
    <citation type="journal article" date="2015" name="Nature">
        <title>Complex archaea that bridge the gap between prokaryotes and eukaryotes.</title>
        <authorList>
            <person name="Spang A."/>
            <person name="Saw J.H."/>
            <person name="Jorgensen S.L."/>
            <person name="Zaremba-Niedzwiedzka K."/>
            <person name="Martijn J."/>
            <person name="Lind A.E."/>
            <person name="van Eijk R."/>
            <person name="Schleper C."/>
            <person name="Guy L."/>
            <person name="Ettema T.J."/>
        </authorList>
    </citation>
    <scope>NUCLEOTIDE SEQUENCE</scope>
</reference>
<gene>
    <name evidence="1" type="ORF">LCGC14_0729920</name>
</gene>
<dbReference type="EMBL" id="LAZR01001685">
    <property type="protein sequence ID" value="KKN40776.1"/>
    <property type="molecule type" value="Genomic_DNA"/>
</dbReference>
<organism evidence="1">
    <name type="scientific">marine sediment metagenome</name>
    <dbReference type="NCBI Taxonomy" id="412755"/>
    <lineage>
        <taxon>unclassified sequences</taxon>
        <taxon>metagenomes</taxon>
        <taxon>ecological metagenomes</taxon>
    </lineage>
</organism>
<name>A0A0F9SV72_9ZZZZ</name>
<protein>
    <submittedName>
        <fullName evidence="1">Uncharacterized protein</fullName>
    </submittedName>
</protein>
<comment type="caution">
    <text evidence="1">The sequence shown here is derived from an EMBL/GenBank/DDBJ whole genome shotgun (WGS) entry which is preliminary data.</text>
</comment>
<dbReference type="AlphaFoldDB" id="A0A0F9SV72"/>
<accession>A0A0F9SV72</accession>
<evidence type="ECO:0000313" key="1">
    <source>
        <dbReference type="EMBL" id="KKN40776.1"/>
    </source>
</evidence>